<feature type="signal peptide" evidence="2">
    <location>
        <begin position="1"/>
        <end position="31"/>
    </location>
</feature>
<feature type="chain" id="PRO_5040151652" evidence="2">
    <location>
        <begin position="32"/>
        <end position="225"/>
    </location>
</feature>
<name>A0A9N9V0G9_9HYPO</name>
<reference evidence="3" key="1">
    <citation type="submission" date="2021-10" db="EMBL/GenBank/DDBJ databases">
        <authorList>
            <person name="Piombo E."/>
        </authorList>
    </citation>
    <scope>NUCLEOTIDE SEQUENCE</scope>
</reference>
<evidence type="ECO:0000313" key="4">
    <source>
        <dbReference type="Proteomes" id="UP000696573"/>
    </source>
</evidence>
<gene>
    <name evidence="3" type="ORF">CRHIZ90672A_00015903</name>
</gene>
<evidence type="ECO:0000256" key="2">
    <source>
        <dbReference type="SAM" id="SignalP"/>
    </source>
</evidence>
<comment type="caution">
    <text evidence="3">The sequence shown here is derived from an EMBL/GenBank/DDBJ whole genome shotgun (WGS) entry which is preliminary data.</text>
</comment>
<evidence type="ECO:0000313" key="3">
    <source>
        <dbReference type="EMBL" id="CAH0014695.1"/>
    </source>
</evidence>
<evidence type="ECO:0000256" key="1">
    <source>
        <dbReference type="SAM" id="MobiDB-lite"/>
    </source>
</evidence>
<keyword evidence="4" id="KW-1185">Reference proteome</keyword>
<organism evidence="3 4">
    <name type="scientific">Clonostachys rhizophaga</name>
    <dbReference type="NCBI Taxonomy" id="160324"/>
    <lineage>
        <taxon>Eukaryota</taxon>
        <taxon>Fungi</taxon>
        <taxon>Dikarya</taxon>
        <taxon>Ascomycota</taxon>
        <taxon>Pezizomycotina</taxon>
        <taxon>Sordariomycetes</taxon>
        <taxon>Hypocreomycetidae</taxon>
        <taxon>Hypocreales</taxon>
        <taxon>Bionectriaceae</taxon>
        <taxon>Clonostachys</taxon>
    </lineage>
</organism>
<dbReference type="OrthoDB" id="4664297at2759"/>
<dbReference type="AlphaFoldDB" id="A0A9N9V0G9"/>
<keyword evidence="2" id="KW-0732">Signal</keyword>
<dbReference type="Proteomes" id="UP000696573">
    <property type="component" value="Unassembled WGS sequence"/>
</dbReference>
<feature type="region of interest" description="Disordered" evidence="1">
    <location>
        <begin position="41"/>
        <end position="66"/>
    </location>
</feature>
<protein>
    <submittedName>
        <fullName evidence="3">Uncharacterized protein</fullName>
    </submittedName>
</protein>
<accession>A0A9N9V0G9</accession>
<proteinExistence type="predicted"/>
<sequence length="225" mass="24018">MQVRTGSARGSPRAFIFTFLALFLAFHPAMCRPGYGAISKRGTAGSNQERGISPAAMPGQSDFAEAESPIPGLEVSLTQAKTSSPPPVVTVTVTNRNSFAVTLLTYDSPVDRAALRLGIVLVTPEGAAGPLELPRIQFRRVWPPGPEQLVTLAPGGQTTSEIEFDDGVFLDPARLAGAKVVVKGRWKAVWKMVKEDIGQASLDDPDGNPDAFQGEFQSDELELVV</sequence>
<dbReference type="Gene3D" id="2.60.40.2970">
    <property type="match status" value="1"/>
</dbReference>
<dbReference type="EMBL" id="CABFNQ020000437">
    <property type="protein sequence ID" value="CAH0014695.1"/>
    <property type="molecule type" value="Genomic_DNA"/>
</dbReference>